<keyword evidence="6 9" id="KW-1133">Transmembrane helix</keyword>
<proteinExistence type="inferred from homology"/>
<protein>
    <recommendedName>
        <fullName evidence="9">Sec-independent protein translocase protein TatA</fullName>
    </recommendedName>
</protein>
<evidence type="ECO:0000256" key="7">
    <source>
        <dbReference type="ARBA" id="ARBA00023010"/>
    </source>
</evidence>
<dbReference type="NCBIfam" id="TIGR01411">
    <property type="entry name" value="tatAE"/>
    <property type="match status" value="1"/>
</dbReference>
<organism evidence="11 12">
    <name type="scientific">Georgenia yuyongxinii</name>
    <dbReference type="NCBI Taxonomy" id="2589797"/>
    <lineage>
        <taxon>Bacteria</taxon>
        <taxon>Bacillati</taxon>
        <taxon>Actinomycetota</taxon>
        <taxon>Actinomycetes</taxon>
        <taxon>Micrococcales</taxon>
        <taxon>Bogoriellaceae</taxon>
        <taxon>Georgenia</taxon>
    </lineage>
</organism>
<sequence length="152" mass="15955">MFRNGLQPTHIIILLLVILLIFGASKLPDIAKSIGQSLKVFKKEVKELREDDDGASSYTATGGQPPQTAYPPYPGAQVPPAGVPQAGQPVGYPQAGQPVGYPQAEQPVGYPQPGQPAAYPQAAQPGVYPPPVQDPHTGQAPQQPGQNPPPQP</sequence>
<accession>A0A5B8C6R9</accession>
<evidence type="ECO:0000313" key="11">
    <source>
        <dbReference type="EMBL" id="QDC24862.1"/>
    </source>
</evidence>
<keyword evidence="5 9" id="KW-0653">Protein transport</keyword>
<feature type="compositionally biased region" description="Polar residues" evidence="10">
    <location>
        <begin position="56"/>
        <end position="67"/>
    </location>
</feature>
<comment type="similarity">
    <text evidence="9">Belongs to the TatA/E family.</text>
</comment>
<evidence type="ECO:0000256" key="10">
    <source>
        <dbReference type="SAM" id="MobiDB-lite"/>
    </source>
</evidence>
<dbReference type="InterPro" id="IPR006312">
    <property type="entry name" value="TatA/E"/>
</dbReference>
<dbReference type="Pfam" id="PF02416">
    <property type="entry name" value="TatA_B_E"/>
    <property type="match status" value="1"/>
</dbReference>
<evidence type="ECO:0000256" key="1">
    <source>
        <dbReference type="ARBA" id="ARBA00004162"/>
    </source>
</evidence>
<evidence type="ECO:0000256" key="8">
    <source>
        <dbReference type="ARBA" id="ARBA00023136"/>
    </source>
</evidence>
<evidence type="ECO:0000256" key="4">
    <source>
        <dbReference type="ARBA" id="ARBA00022692"/>
    </source>
</evidence>
<dbReference type="PANTHER" id="PTHR42982:SF8">
    <property type="entry name" value="SEC-INDEPENDENT PROTEIN TRANSLOCASE PROTEIN TATA"/>
    <property type="match status" value="1"/>
</dbReference>
<dbReference type="EMBL" id="CP040915">
    <property type="protein sequence ID" value="QDC24862.1"/>
    <property type="molecule type" value="Genomic_DNA"/>
</dbReference>
<dbReference type="InterPro" id="IPR003369">
    <property type="entry name" value="TatA/B/E"/>
</dbReference>
<keyword evidence="7 9" id="KW-0811">Translocation</keyword>
<dbReference type="GO" id="GO:0033281">
    <property type="term" value="C:TAT protein transport complex"/>
    <property type="evidence" value="ECO:0007669"/>
    <property type="project" value="UniProtKB-UniRule"/>
</dbReference>
<dbReference type="RefSeq" id="WP_139928630.1">
    <property type="nucleotide sequence ID" value="NZ_CP040915.1"/>
</dbReference>
<comment type="subcellular location">
    <subcellularLocation>
        <location evidence="1 9">Cell membrane</location>
        <topology evidence="1 9">Single-pass membrane protein</topology>
    </subcellularLocation>
</comment>
<feature type="compositionally biased region" description="Low complexity" evidence="10">
    <location>
        <begin position="109"/>
        <end position="126"/>
    </location>
</feature>
<dbReference type="Proteomes" id="UP000314616">
    <property type="component" value="Chromosome"/>
</dbReference>
<dbReference type="KEGG" id="gyu:FE374_09775"/>
<keyword evidence="8 9" id="KW-0472">Membrane</keyword>
<feature type="region of interest" description="Disordered" evidence="10">
    <location>
        <begin position="48"/>
        <end position="152"/>
    </location>
</feature>
<gene>
    <name evidence="9 11" type="primary">tatA</name>
    <name evidence="11" type="ORF">FE374_09775</name>
</gene>
<name>A0A5B8C6R9_9MICO</name>
<evidence type="ECO:0000256" key="5">
    <source>
        <dbReference type="ARBA" id="ARBA00022927"/>
    </source>
</evidence>
<dbReference type="AlphaFoldDB" id="A0A5B8C6R9"/>
<dbReference type="GO" id="GO:0008320">
    <property type="term" value="F:protein transmembrane transporter activity"/>
    <property type="evidence" value="ECO:0007669"/>
    <property type="project" value="UniProtKB-UniRule"/>
</dbReference>
<evidence type="ECO:0000256" key="3">
    <source>
        <dbReference type="ARBA" id="ARBA00022475"/>
    </source>
</evidence>
<comment type="subunit">
    <text evidence="9">The Tat system comprises two distinct complexes: a TatABC complex, containing multiple copies of TatA, TatB and TatC subunits, and a separate TatA complex, containing only TatA subunits. Substrates initially bind to the TatABC complex, which probably triggers association of the separate TatA complex to form the active translocon.</text>
</comment>
<comment type="function">
    <text evidence="9">Part of the twin-arginine translocation (Tat) system that transports large folded proteins containing a characteristic twin-arginine motif in their signal peptide across membranes. TatA could form the protein-conducting channel of the Tat system.</text>
</comment>
<dbReference type="GO" id="GO:0043953">
    <property type="term" value="P:protein transport by the Tat complex"/>
    <property type="evidence" value="ECO:0007669"/>
    <property type="project" value="UniProtKB-UniRule"/>
</dbReference>
<dbReference type="PANTHER" id="PTHR42982">
    <property type="entry name" value="SEC-INDEPENDENT PROTEIN TRANSLOCASE PROTEIN TATA"/>
    <property type="match status" value="1"/>
</dbReference>
<keyword evidence="4 9" id="KW-0812">Transmembrane</keyword>
<dbReference type="HAMAP" id="MF_00236">
    <property type="entry name" value="TatA_E"/>
    <property type="match status" value="1"/>
</dbReference>
<reference evidence="11 12" key="1">
    <citation type="submission" date="2019-05" db="EMBL/GenBank/DDBJ databases">
        <title>Georgenia *** sp. nov., and Georgenia *** sp. nov., isolated from the intestinal contents of plateau pika (Ochotona curzoniae) in the Qinghai-Tibet plateau of China.</title>
        <authorList>
            <person name="Tian Z."/>
        </authorList>
    </citation>
    <scope>NUCLEOTIDE SEQUENCE [LARGE SCALE GENOMIC DNA]</scope>
    <source>
        <strain evidence="11 12">Z443</strain>
    </source>
</reference>
<evidence type="ECO:0000313" key="12">
    <source>
        <dbReference type="Proteomes" id="UP000314616"/>
    </source>
</evidence>
<evidence type="ECO:0000256" key="9">
    <source>
        <dbReference type="HAMAP-Rule" id="MF_00236"/>
    </source>
</evidence>
<dbReference type="OrthoDB" id="5245163at2"/>
<keyword evidence="3 9" id="KW-1003">Cell membrane</keyword>
<evidence type="ECO:0000256" key="2">
    <source>
        <dbReference type="ARBA" id="ARBA00022448"/>
    </source>
</evidence>
<dbReference type="Gene3D" id="1.20.5.3310">
    <property type="match status" value="1"/>
</dbReference>
<evidence type="ECO:0000256" key="6">
    <source>
        <dbReference type="ARBA" id="ARBA00022989"/>
    </source>
</evidence>
<keyword evidence="2 9" id="KW-0813">Transport</keyword>